<organism evidence="3 4">
    <name type="scientific">Zancudomyces culisetae</name>
    <name type="common">Gut fungus</name>
    <name type="synonym">Smittium culisetae</name>
    <dbReference type="NCBI Taxonomy" id="1213189"/>
    <lineage>
        <taxon>Eukaryota</taxon>
        <taxon>Fungi</taxon>
        <taxon>Fungi incertae sedis</taxon>
        <taxon>Zoopagomycota</taxon>
        <taxon>Kickxellomycotina</taxon>
        <taxon>Harpellomycetes</taxon>
        <taxon>Harpellales</taxon>
        <taxon>Legeriomycetaceae</taxon>
        <taxon>Zancudomyces</taxon>
    </lineage>
</organism>
<sequence>MKTFILGYLASLAVAANIVENVQAEFNPFRDLCYKNAIDYDFCQALKLMQAPVNVDFPLNLKARKGGKTFKKQKTVSKIPTNISVAIIATGPNDTSVTTTLTITNFFTSSSTQTSVPKSIPIVVTSMPMTTVPVSPSTIYISTTIFSTTTSATTLTSVEKSTSNTSTSEKGYDEYQYGEEGEEEKKKKKTKRSKDGYADIVE</sequence>
<evidence type="ECO:0000313" key="3">
    <source>
        <dbReference type="EMBL" id="OMH80707.1"/>
    </source>
</evidence>
<keyword evidence="2" id="KW-0732">Signal</keyword>
<feature type="compositionally biased region" description="Low complexity" evidence="1">
    <location>
        <begin position="157"/>
        <end position="169"/>
    </location>
</feature>
<keyword evidence="4" id="KW-1185">Reference proteome</keyword>
<feature type="chain" id="PRO_5012412932" evidence="2">
    <location>
        <begin position="25"/>
        <end position="202"/>
    </location>
</feature>
<dbReference type="Proteomes" id="UP000188320">
    <property type="component" value="Unassembled WGS sequence"/>
</dbReference>
<protein>
    <submittedName>
        <fullName evidence="3">Uncharacterized protein</fullName>
    </submittedName>
</protein>
<proteinExistence type="predicted"/>
<feature type="signal peptide" evidence="2">
    <location>
        <begin position="1"/>
        <end position="24"/>
    </location>
</feature>
<evidence type="ECO:0000313" key="4">
    <source>
        <dbReference type="Proteomes" id="UP000188320"/>
    </source>
</evidence>
<feature type="compositionally biased region" description="Basic and acidic residues" evidence="1">
    <location>
        <begin position="193"/>
        <end position="202"/>
    </location>
</feature>
<evidence type="ECO:0000256" key="2">
    <source>
        <dbReference type="SAM" id="SignalP"/>
    </source>
</evidence>
<gene>
    <name evidence="3" type="ORF">AX774_g5846</name>
</gene>
<reference evidence="4" key="1">
    <citation type="submission" date="2017-01" db="EMBL/GenBank/DDBJ databases">
        <authorList>
            <person name="Wang Y."/>
            <person name="White M."/>
            <person name="Kvist S."/>
            <person name="Moncalvo J.-M."/>
        </authorList>
    </citation>
    <scope>NUCLEOTIDE SEQUENCE [LARGE SCALE GENOMIC DNA]</scope>
    <source>
        <strain evidence="4">COL-18-3</strain>
    </source>
</reference>
<comment type="caution">
    <text evidence="3">The sequence shown here is derived from an EMBL/GenBank/DDBJ whole genome shotgun (WGS) entry which is preliminary data.</text>
</comment>
<dbReference type="AlphaFoldDB" id="A0A1R1PIC3"/>
<evidence type="ECO:0000256" key="1">
    <source>
        <dbReference type="SAM" id="MobiDB-lite"/>
    </source>
</evidence>
<dbReference type="EMBL" id="LSSK01001104">
    <property type="protein sequence ID" value="OMH80707.1"/>
    <property type="molecule type" value="Genomic_DNA"/>
</dbReference>
<accession>A0A1R1PIC3</accession>
<feature type="region of interest" description="Disordered" evidence="1">
    <location>
        <begin position="157"/>
        <end position="202"/>
    </location>
</feature>
<name>A0A1R1PIC3_ZANCU</name>